<evidence type="ECO:0000313" key="1">
    <source>
        <dbReference type="EMBL" id="AFL04722.1"/>
    </source>
</evidence>
<organism evidence="1 2">
    <name type="scientific">Bifidobacterium bifidum BGN4</name>
    <dbReference type="NCBI Taxonomy" id="484020"/>
    <lineage>
        <taxon>Bacteria</taxon>
        <taxon>Bacillati</taxon>
        <taxon>Actinomycetota</taxon>
        <taxon>Actinomycetes</taxon>
        <taxon>Bifidobacteriales</taxon>
        <taxon>Bifidobacteriaceae</taxon>
        <taxon>Bifidobacterium</taxon>
    </lineage>
</organism>
<dbReference type="KEGG" id="bbf:BBB_1130"/>
<dbReference type="AlphaFoldDB" id="I3WIK9"/>
<accession>I3WIK9</accession>
<gene>
    <name evidence="1" type="ORF">BBB_1130</name>
</gene>
<name>I3WIK9_BIFBI</name>
<dbReference type="HOGENOM" id="CLU_3305476_0_0_11"/>
<proteinExistence type="predicted"/>
<protein>
    <submittedName>
        <fullName evidence="1">Uncharacterized protein</fullName>
    </submittedName>
</protein>
<dbReference type="Proteomes" id="UP000006173">
    <property type="component" value="Chromosome"/>
</dbReference>
<evidence type="ECO:0000313" key="2">
    <source>
        <dbReference type="Proteomes" id="UP000006173"/>
    </source>
</evidence>
<reference evidence="1 2" key="1">
    <citation type="journal article" date="2012" name="J. Bacteriol.">
        <title>Complete Genome Sequence of the Probiotic Bacterium Bifidobacterium bifidum Strain BGN4.</title>
        <authorList>
            <person name="Yu D.S."/>
            <person name="Jeong H."/>
            <person name="Lee D.H."/>
            <person name="Kwon S.K."/>
            <person name="Song J.Y."/>
            <person name="Kim B.K."/>
            <person name="Park M.S."/>
            <person name="Ji G.E."/>
            <person name="Oh T.K."/>
            <person name="Kim J.F."/>
        </authorList>
    </citation>
    <scope>NUCLEOTIDE SEQUENCE [LARGE SCALE GENOMIC DNA]</scope>
    <source>
        <strain evidence="1 2">BGN4</strain>
    </source>
</reference>
<dbReference type="EMBL" id="CP001361">
    <property type="protein sequence ID" value="AFL04722.1"/>
    <property type="molecule type" value="Genomic_DNA"/>
</dbReference>
<sequence length="39" mass="4399">MAANGRRRMKGSGSIVHRADGTWEFRREKHVSLDVSRSG</sequence>